<gene>
    <name evidence="1" type="ORF">PG1C_04740</name>
</gene>
<organism evidence="1 2">
    <name type="scientific">Rugosibacter aromaticivorans</name>
    <dbReference type="NCBI Taxonomy" id="1565605"/>
    <lineage>
        <taxon>Bacteria</taxon>
        <taxon>Pseudomonadati</taxon>
        <taxon>Pseudomonadota</taxon>
        <taxon>Betaproteobacteria</taxon>
        <taxon>Nitrosomonadales</taxon>
        <taxon>Sterolibacteriaceae</taxon>
        <taxon>Rugosibacter</taxon>
    </lineage>
</organism>
<reference evidence="1 2" key="1">
    <citation type="journal article" date="2015" name="Genome Announc.">
        <title>Complete Genome Sequence of a Novel Bacterium within the Family Rhodocyclaceae That Degrades Polycyclic Aromatic Hydrocarbons.</title>
        <authorList>
            <person name="Singleton D.R."/>
            <person name="Dickey A.N."/>
            <person name="Scholl E.H."/>
            <person name="Wright F.A."/>
            <person name="Aitken M.D."/>
        </authorList>
    </citation>
    <scope>NUCLEOTIDE SEQUENCE [LARGE SCALE GENOMIC DNA]</scope>
    <source>
        <strain evidence="2">PG1-Ca6</strain>
    </source>
</reference>
<evidence type="ECO:0000313" key="2">
    <source>
        <dbReference type="Proteomes" id="UP000061603"/>
    </source>
</evidence>
<keyword evidence="2" id="KW-1185">Reference proteome</keyword>
<proteinExistence type="predicted"/>
<dbReference type="HOGENOM" id="CLU_2555974_0_0_4"/>
<dbReference type="EMBL" id="CP010554">
    <property type="protein sequence ID" value="AJP47959.1"/>
    <property type="molecule type" value="Genomic_DNA"/>
</dbReference>
<protein>
    <submittedName>
        <fullName evidence="1">Uncharacterized protein</fullName>
    </submittedName>
</protein>
<evidence type="ECO:0000313" key="1">
    <source>
        <dbReference type="EMBL" id="AJP47959.1"/>
    </source>
</evidence>
<dbReference type="KEGG" id="rbu:PG1C_04740"/>
<dbReference type="Proteomes" id="UP000061603">
    <property type="component" value="Chromosome"/>
</dbReference>
<sequence length="82" mass="9272">MERVILVLAMLAGLHLILSFLRSVAEGMKVFFNRIPERSATPDLVEEKTTDWRQYDIPAYMRRNGIEADSGKNGDASFEVIA</sequence>
<name>A0A0C5J8I3_9PROT</name>
<dbReference type="RefSeq" id="WP_202636273.1">
    <property type="nucleotide sequence ID" value="NZ_CP010554.1"/>
</dbReference>
<dbReference type="AlphaFoldDB" id="A0A0C5J8I3"/>
<accession>A0A0C5J8I3</accession>